<evidence type="ECO:0000313" key="3">
    <source>
        <dbReference type="Proteomes" id="UP000199662"/>
    </source>
</evidence>
<proteinExistence type="predicted"/>
<dbReference type="EMBL" id="FNZK01000010">
    <property type="protein sequence ID" value="SEJ55242.1"/>
    <property type="molecule type" value="Genomic_DNA"/>
</dbReference>
<evidence type="ECO:0000313" key="2">
    <source>
        <dbReference type="EMBL" id="SEJ55242.1"/>
    </source>
</evidence>
<dbReference type="Gene3D" id="3.30.70.20">
    <property type="match status" value="1"/>
</dbReference>
<name>A0A1H6ZZR0_9FIRM</name>
<reference evidence="2 3" key="1">
    <citation type="submission" date="2016-10" db="EMBL/GenBank/DDBJ databases">
        <authorList>
            <person name="de Groot N.N."/>
        </authorList>
    </citation>
    <scope>NUCLEOTIDE SEQUENCE [LARGE SCALE GENOMIC DNA]</scope>
    <source>
        <strain evidence="2 3">DSM 2179</strain>
    </source>
</reference>
<dbReference type="STRING" id="84035.SAMN05660742_11052"/>
<dbReference type="SUPFAM" id="SSF54862">
    <property type="entry name" value="4Fe-4S ferredoxins"/>
    <property type="match status" value="1"/>
</dbReference>
<dbReference type="Pfam" id="PF13237">
    <property type="entry name" value="Fer4_10"/>
    <property type="match status" value="1"/>
</dbReference>
<dbReference type="RefSeq" id="WP_091831644.1">
    <property type="nucleotide sequence ID" value="NZ_FNZK01000010.1"/>
</dbReference>
<dbReference type="InterPro" id="IPR017896">
    <property type="entry name" value="4Fe4S_Fe-S-bd"/>
</dbReference>
<organism evidence="2 3">
    <name type="scientific">Propionispira arboris</name>
    <dbReference type="NCBI Taxonomy" id="84035"/>
    <lineage>
        <taxon>Bacteria</taxon>
        <taxon>Bacillati</taxon>
        <taxon>Bacillota</taxon>
        <taxon>Negativicutes</taxon>
        <taxon>Selenomonadales</taxon>
        <taxon>Selenomonadaceae</taxon>
        <taxon>Propionispira</taxon>
    </lineage>
</organism>
<gene>
    <name evidence="2" type="ORF">SAMN05660742_11052</name>
</gene>
<dbReference type="PROSITE" id="PS51379">
    <property type="entry name" value="4FE4S_FER_2"/>
    <property type="match status" value="1"/>
</dbReference>
<sequence length="104" mass="11821">MFDMIRKIWKVGTVTRRQPFSEAPLKYKGKIKIKFVPKTNWAECAAACPSRALIIEAGQVRLFYGNCIMCGNCVKICNTDAIRQTNDCYLAVMDKNKLWVAVTI</sequence>
<accession>A0A1H6ZZR0</accession>
<keyword evidence="3" id="KW-1185">Reference proteome</keyword>
<evidence type="ECO:0000259" key="1">
    <source>
        <dbReference type="PROSITE" id="PS51379"/>
    </source>
</evidence>
<feature type="domain" description="4Fe-4S ferredoxin-type" evidence="1">
    <location>
        <begin position="58"/>
        <end position="87"/>
    </location>
</feature>
<dbReference type="Proteomes" id="UP000199662">
    <property type="component" value="Unassembled WGS sequence"/>
</dbReference>
<protein>
    <submittedName>
        <fullName evidence="2">4Fe-4S binding domain-containing protein</fullName>
    </submittedName>
</protein>
<dbReference type="AlphaFoldDB" id="A0A1H6ZZR0"/>